<proteinExistence type="predicted"/>
<dbReference type="Proteomes" id="UP000664702">
    <property type="component" value="Chromosome"/>
</dbReference>
<dbReference type="RefSeq" id="WP_225004756.1">
    <property type="nucleotide sequence ID" value="NZ_CP086136.1"/>
</dbReference>
<accession>A0A9X9Y3A5</accession>
<name>A0A9X9Y3A5_9BRAD</name>
<evidence type="ECO:0000313" key="2">
    <source>
        <dbReference type="Proteomes" id="UP000664702"/>
    </source>
</evidence>
<dbReference type="Gene3D" id="3.40.50.300">
    <property type="entry name" value="P-loop containing nucleotide triphosphate hydrolases"/>
    <property type="match status" value="1"/>
</dbReference>
<dbReference type="AlphaFoldDB" id="A0A9X9Y3A5"/>
<gene>
    <name evidence="1" type="ORF">J4G43_009160</name>
</gene>
<dbReference type="GeneID" id="93212822"/>
<protein>
    <submittedName>
        <fullName evidence="1">Uncharacterized protein</fullName>
    </submittedName>
</protein>
<evidence type="ECO:0000313" key="1">
    <source>
        <dbReference type="EMBL" id="UEM14399.1"/>
    </source>
</evidence>
<dbReference type="InterPro" id="IPR027417">
    <property type="entry name" value="P-loop_NTPase"/>
</dbReference>
<dbReference type="EMBL" id="CP086136">
    <property type="protein sequence ID" value="UEM14399.1"/>
    <property type="molecule type" value="Genomic_DNA"/>
</dbReference>
<reference evidence="1 2" key="1">
    <citation type="journal article" date="2022" name="Int. J. Syst. Evol. Microbiol.">
        <title>Strains of Bradyrhizobium barranii sp. nov. associated with legumes native to Canada are symbionts of soybeans and belong to different subspecies (subsp. barranii subsp. nov. and subsp. apii subsp. nov.) and symbiovars (sv. glycinearum and sv. septentrionale).</title>
        <authorList>
            <person name="Bromfield E.S.P."/>
            <person name="Cloutier S."/>
            <person name="Wasai-Hara S."/>
            <person name="Minamisawa K."/>
        </authorList>
    </citation>
    <scope>NUCLEOTIDE SEQUENCE [LARGE SCALE GENOMIC DNA]</scope>
    <source>
        <strain evidence="1 2">144S4</strain>
    </source>
</reference>
<organism evidence="1 2">
    <name type="scientific">Bradyrhizobium barranii subsp. barranii</name>
    <dbReference type="NCBI Taxonomy" id="2823807"/>
    <lineage>
        <taxon>Bacteria</taxon>
        <taxon>Pseudomonadati</taxon>
        <taxon>Pseudomonadota</taxon>
        <taxon>Alphaproteobacteria</taxon>
        <taxon>Hyphomicrobiales</taxon>
        <taxon>Nitrobacteraceae</taxon>
        <taxon>Bradyrhizobium</taxon>
        <taxon>Bradyrhizobium barranii</taxon>
    </lineage>
</organism>
<dbReference type="SUPFAM" id="SSF52540">
    <property type="entry name" value="P-loop containing nucleoside triphosphate hydrolases"/>
    <property type="match status" value="1"/>
</dbReference>
<sequence>MRAIAGAHLCLIPVRPSPADIEAAIPTLIAIRRLNRRFAFVLNQTPPRGCRLTEAATSLNSLGVLALPYVGQRNDHQDVLGAGLGVTEFAQEGRASEEVRELWR</sequence>
<dbReference type="KEGG" id="bban:J4G43_009160"/>